<organism evidence="2 3">
    <name type="scientific">Pleuronectes platessa</name>
    <name type="common">European plaice</name>
    <dbReference type="NCBI Taxonomy" id="8262"/>
    <lineage>
        <taxon>Eukaryota</taxon>
        <taxon>Metazoa</taxon>
        <taxon>Chordata</taxon>
        <taxon>Craniata</taxon>
        <taxon>Vertebrata</taxon>
        <taxon>Euteleostomi</taxon>
        <taxon>Actinopterygii</taxon>
        <taxon>Neopterygii</taxon>
        <taxon>Teleostei</taxon>
        <taxon>Neoteleostei</taxon>
        <taxon>Acanthomorphata</taxon>
        <taxon>Carangaria</taxon>
        <taxon>Pleuronectiformes</taxon>
        <taxon>Pleuronectoidei</taxon>
        <taxon>Pleuronectidae</taxon>
        <taxon>Pleuronectes</taxon>
    </lineage>
</organism>
<accession>A0A9N7UIZ1</accession>
<dbReference type="EMBL" id="CADEAL010001335">
    <property type="protein sequence ID" value="CAB1431332.1"/>
    <property type="molecule type" value="Genomic_DNA"/>
</dbReference>
<gene>
    <name evidence="2" type="ORF">PLEPLA_LOCUS19377</name>
</gene>
<evidence type="ECO:0000313" key="2">
    <source>
        <dbReference type="EMBL" id="CAB1431332.1"/>
    </source>
</evidence>
<feature type="region of interest" description="Disordered" evidence="1">
    <location>
        <begin position="130"/>
        <end position="189"/>
    </location>
</feature>
<evidence type="ECO:0000256" key="1">
    <source>
        <dbReference type="SAM" id="MobiDB-lite"/>
    </source>
</evidence>
<reference evidence="2" key="1">
    <citation type="submission" date="2020-03" db="EMBL/GenBank/DDBJ databases">
        <authorList>
            <person name="Weist P."/>
        </authorList>
    </citation>
    <scope>NUCLEOTIDE SEQUENCE</scope>
</reference>
<dbReference type="Proteomes" id="UP001153269">
    <property type="component" value="Unassembled WGS sequence"/>
</dbReference>
<evidence type="ECO:0000313" key="3">
    <source>
        <dbReference type="Proteomes" id="UP001153269"/>
    </source>
</evidence>
<dbReference type="AlphaFoldDB" id="A0A9N7UIZ1"/>
<keyword evidence="3" id="KW-1185">Reference proteome</keyword>
<protein>
    <submittedName>
        <fullName evidence="2">Uncharacterized protein</fullName>
    </submittedName>
</protein>
<name>A0A9N7UIZ1_PLEPL</name>
<proteinExistence type="predicted"/>
<comment type="caution">
    <text evidence="2">The sequence shown here is derived from an EMBL/GenBank/DDBJ whole genome shotgun (WGS) entry which is preliminary data.</text>
</comment>
<sequence>MWLPLLGGVQVSESHFKSLPAYGETEQSHGGAGAAYRSPSHAKSCSCRLSLYLNTSPPCARSRFMVYNLCCCWPAPGHTAPAKGLQRTLLLKLAVQQSQSSFTERQGHGESPERLCKEYPGLTVGQMASKTRGARRIEGQPHKQPSSYLPNRPRPDSHLPPLARVERGSRSAAEAAVARGDEGEMEGPVVSGLPLLSLIAF</sequence>